<reference evidence="2 3" key="1">
    <citation type="submission" date="2019-03" db="EMBL/GenBank/DDBJ databases">
        <title>First draft genome of Liparis tanakae, snailfish: a comprehensive survey of snailfish specific genes.</title>
        <authorList>
            <person name="Kim W."/>
            <person name="Song I."/>
            <person name="Jeong J.-H."/>
            <person name="Kim D."/>
            <person name="Kim S."/>
            <person name="Ryu S."/>
            <person name="Song J.Y."/>
            <person name="Lee S.K."/>
        </authorList>
    </citation>
    <scope>NUCLEOTIDE SEQUENCE [LARGE SCALE GENOMIC DNA]</scope>
    <source>
        <tissue evidence="2">Muscle</tissue>
    </source>
</reference>
<comment type="caution">
    <text evidence="2">The sequence shown here is derived from an EMBL/GenBank/DDBJ whole genome shotgun (WGS) entry which is preliminary data.</text>
</comment>
<organism evidence="2 3">
    <name type="scientific">Liparis tanakae</name>
    <name type="common">Tanaka's snailfish</name>
    <dbReference type="NCBI Taxonomy" id="230148"/>
    <lineage>
        <taxon>Eukaryota</taxon>
        <taxon>Metazoa</taxon>
        <taxon>Chordata</taxon>
        <taxon>Craniata</taxon>
        <taxon>Vertebrata</taxon>
        <taxon>Euteleostomi</taxon>
        <taxon>Actinopterygii</taxon>
        <taxon>Neopterygii</taxon>
        <taxon>Teleostei</taxon>
        <taxon>Neoteleostei</taxon>
        <taxon>Acanthomorphata</taxon>
        <taxon>Eupercaria</taxon>
        <taxon>Perciformes</taxon>
        <taxon>Cottioidei</taxon>
        <taxon>Cottales</taxon>
        <taxon>Liparidae</taxon>
        <taxon>Liparis</taxon>
    </lineage>
</organism>
<feature type="region of interest" description="Disordered" evidence="1">
    <location>
        <begin position="1"/>
        <end position="25"/>
    </location>
</feature>
<evidence type="ECO:0000313" key="3">
    <source>
        <dbReference type="Proteomes" id="UP000314294"/>
    </source>
</evidence>
<gene>
    <name evidence="2" type="ORF">EYF80_048382</name>
</gene>
<dbReference type="AlphaFoldDB" id="A0A4Z2FJX8"/>
<name>A0A4Z2FJX8_9TELE</name>
<dbReference type="EMBL" id="SRLO01001107">
    <property type="protein sequence ID" value="TNN41448.1"/>
    <property type="molecule type" value="Genomic_DNA"/>
</dbReference>
<dbReference type="Proteomes" id="UP000314294">
    <property type="component" value="Unassembled WGS sequence"/>
</dbReference>
<feature type="compositionally biased region" description="Basic residues" evidence="1">
    <location>
        <begin position="1"/>
        <end position="10"/>
    </location>
</feature>
<protein>
    <submittedName>
        <fullName evidence="2">Uncharacterized protein</fullName>
    </submittedName>
</protein>
<evidence type="ECO:0000313" key="2">
    <source>
        <dbReference type="EMBL" id="TNN41448.1"/>
    </source>
</evidence>
<proteinExistence type="predicted"/>
<evidence type="ECO:0000256" key="1">
    <source>
        <dbReference type="SAM" id="MobiDB-lite"/>
    </source>
</evidence>
<sequence length="84" mass="9307">MDGFRKRPRPRCGTPHGVFSGRLENDTFGPSTSNHLLGVLVTAAVKVPGEFTDYTFQPCEEQERNLFRSYVLMALVHQGAPKAA</sequence>
<accession>A0A4Z2FJX8</accession>
<keyword evidence="3" id="KW-1185">Reference proteome</keyword>